<feature type="region of interest" description="Disordered" evidence="4">
    <location>
        <begin position="1"/>
        <end position="20"/>
    </location>
</feature>
<keyword evidence="3" id="KW-0804">Transcription</keyword>
<dbReference type="GO" id="GO:0043565">
    <property type="term" value="F:sequence-specific DNA binding"/>
    <property type="evidence" value="ECO:0007669"/>
    <property type="project" value="InterPro"/>
</dbReference>
<dbReference type="STRING" id="1603886.GCA_001895165_01248"/>
<keyword evidence="1" id="KW-0805">Transcription regulation</keyword>
<dbReference type="InterPro" id="IPR018060">
    <property type="entry name" value="HTH_AraC"/>
</dbReference>
<dbReference type="Pfam" id="PF12833">
    <property type="entry name" value="HTH_18"/>
    <property type="match status" value="1"/>
</dbReference>
<keyword evidence="2" id="KW-0238">DNA-binding</keyword>
<sequence>MDHPTDSSPRNKESATQTDGGDVAAALPLIPVEPADRLPTGAEVVRYDGPMFFSFTEHSLLSQYPHMRAECHWHVDFEFLHVIRGSMRFFVNGDVVRLDEGQAIFVNSRQLHYGFDLDGRDCEFACTLLNPLRFGVLPQLTQRYIAPLMENRRLPYLVVDGGREEGRRILATLDQLLRSRVYADELSPLTVTSGFYALVRDVLALSQTARPTDGAHPHLAALSAMVEFVHVHYDQPITLAQIAEAGSLGRTACTTVFRRYLDLTPIEFVTDVRVRATARLLTTTALPVNVIASRTGFASASFFTRTFRTVMGVTPSQYRRQSLDNQASDASEGVTESFHA</sequence>
<dbReference type="PANTHER" id="PTHR43280">
    <property type="entry name" value="ARAC-FAMILY TRANSCRIPTIONAL REGULATOR"/>
    <property type="match status" value="1"/>
</dbReference>
<comment type="caution">
    <text evidence="6">The sequence shown here is derived from an EMBL/GenBank/DDBJ whole genome shotgun (WGS) entry which is preliminary data.</text>
</comment>
<feature type="domain" description="HTH araC/xylS-type" evidence="5">
    <location>
        <begin position="223"/>
        <end position="321"/>
    </location>
</feature>
<feature type="region of interest" description="Disordered" evidence="4">
    <location>
        <begin position="321"/>
        <end position="340"/>
    </location>
</feature>
<keyword evidence="7" id="KW-1185">Reference proteome</keyword>
<name>A0A261FXF8_9BIFI</name>
<evidence type="ECO:0000256" key="3">
    <source>
        <dbReference type="ARBA" id="ARBA00023163"/>
    </source>
</evidence>
<dbReference type="InterPro" id="IPR014710">
    <property type="entry name" value="RmlC-like_jellyroll"/>
</dbReference>
<evidence type="ECO:0000313" key="7">
    <source>
        <dbReference type="Proteomes" id="UP000216352"/>
    </source>
</evidence>
<dbReference type="PRINTS" id="PR00032">
    <property type="entry name" value="HTHARAC"/>
</dbReference>
<dbReference type="Gene3D" id="2.60.120.10">
    <property type="entry name" value="Jelly Rolls"/>
    <property type="match status" value="1"/>
</dbReference>
<dbReference type="Pfam" id="PF07883">
    <property type="entry name" value="Cupin_2"/>
    <property type="match status" value="1"/>
</dbReference>
<dbReference type="InterPro" id="IPR009057">
    <property type="entry name" value="Homeodomain-like_sf"/>
</dbReference>
<evidence type="ECO:0000256" key="2">
    <source>
        <dbReference type="ARBA" id="ARBA00023125"/>
    </source>
</evidence>
<reference evidence="6 7" key="1">
    <citation type="journal article" date="2017" name="BMC Genomics">
        <title>Comparative genomic and phylogenomic analyses of the Bifidobacteriaceae family.</title>
        <authorList>
            <person name="Lugli G.A."/>
            <person name="Milani C."/>
            <person name="Turroni F."/>
            <person name="Duranti S."/>
            <person name="Mancabelli L."/>
            <person name="Mangifesta M."/>
            <person name="Ferrario C."/>
            <person name="Modesto M."/>
            <person name="Mattarelli P."/>
            <person name="Jiri K."/>
            <person name="van Sinderen D."/>
            <person name="Ventura M."/>
        </authorList>
    </citation>
    <scope>NUCLEOTIDE SEQUENCE [LARGE SCALE GENOMIC DNA]</scope>
    <source>
        <strain evidence="6 7">DSM 28807</strain>
    </source>
</reference>
<protein>
    <submittedName>
        <fullName evidence="6">AraC family transcriptional regulator</fullName>
    </submittedName>
</protein>
<organism evidence="6 7">
    <name type="scientific">Bifidobacterium lemurum</name>
    <dbReference type="NCBI Taxonomy" id="1603886"/>
    <lineage>
        <taxon>Bacteria</taxon>
        <taxon>Bacillati</taxon>
        <taxon>Actinomycetota</taxon>
        <taxon>Actinomycetes</taxon>
        <taxon>Bifidobacteriales</taxon>
        <taxon>Bifidobacteriaceae</taxon>
        <taxon>Bifidobacterium</taxon>
    </lineage>
</organism>
<dbReference type="InterPro" id="IPR018062">
    <property type="entry name" value="HTH_AraC-typ_CS"/>
</dbReference>
<evidence type="ECO:0000256" key="1">
    <source>
        <dbReference type="ARBA" id="ARBA00023015"/>
    </source>
</evidence>
<dbReference type="InterPro" id="IPR020449">
    <property type="entry name" value="Tscrpt_reg_AraC-type_HTH"/>
</dbReference>
<accession>A0A261FXF8</accession>
<proteinExistence type="predicted"/>
<dbReference type="Proteomes" id="UP000216352">
    <property type="component" value="Unassembled WGS sequence"/>
</dbReference>
<dbReference type="SUPFAM" id="SSF51182">
    <property type="entry name" value="RmlC-like cupins"/>
    <property type="match status" value="1"/>
</dbReference>
<dbReference type="PANTHER" id="PTHR43280:SF28">
    <property type="entry name" value="HTH-TYPE TRANSCRIPTIONAL ACTIVATOR RHAS"/>
    <property type="match status" value="1"/>
</dbReference>
<dbReference type="PROSITE" id="PS00041">
    <property type="entry name" value="HTH_ARAC_FAMILY_1"/>
    <property type="match status" value="1"/>
</dbReference>
<evidence type="ECO:0000256" key="4">
    <source>
        <dbReference type="SAM" id="MobiDB-lite"/>
    </source>
</evidence>
<dbReference type="SUPFAM" id="SSF46689">
    <property type="entry name" value="Homeodomain-like"/>
    <property type="match status" value="1"/>
</dbReference>
<dbReference type="InterPro" id="IPR011051">
    <property type="entry name" value="RmlC_Cupin_sf"/>
</dbReference>
<evidence type="ECO:0000259" key="5">
    <source>
        <dbReference type="PROSITE" id="PS01124"/>
    </source>
</evidence>
<gene>
    <name evidence="6" type="ORF">BLEM_0149</name>
</gene>
<dbReference type="EMBL" id="MWWX01000001">
    <property type="protein sequence ID" value="OZG63446.1"/>
    <property type="molecule type" value="Genomic_DNA"/>
</dbReference>
<dbReference type="OrthoDB" id="3236009at2"/>
<feature type="compositionally biased region" description="Basic and acidic residues" evidence="4">
    <location>
        <begin position="1"/>
        <end position="13"/>
    </location>
</feature>
<dbReference type="InterPro" id="IPR013096">
    <property type="entry name" value="Cupin_2"/>
</dbReference>
<dbReference type="PROSITE" id="PS01124">
    <property type="entry name" value="HTH_ARAC_FAMILY_2"/>
    <property type="match status" value="1"/>
</dbReference>
<dbReference type="GO" id="GO:0003700">
    <property type="term" value="F:DNA-binding transcription factor activity"/>
    <property type="evidence" value="ECO:0007669"/>
    <property type="project" value="InterPro"/>
</dbReference>
<dbReference type="AlphaFoldDB" id="A0A261FXF8"/>
<dbReference type="RefSeq" id="WP_072725589.1">
    <property type="nucleotide sequence ID" value="NZ_BDIS01000015.1"/>
</dbReference>
<dbReference type="SMART" id="SM00342">
    <property type="entry name" value="HTH_ARAC"/>
    <property type="match status" value="1"/>
</dbReference>
<evidence type="ECO:0000313" key="6">
    <source>
        <dbReference type="EMBL" id="OZG63446.1"/>
    </source>
</evidence>
<dbReference type="Gene3D" id="1.10.10.60">
    <property type="entry name" value="Homeodomain-like"/>
    <property type="match status" value="1"/>
</dbReference>